<evidence type="ECO:0000313" key="10">
    <source>
        <dbReference type="EMBL" id="KNC33278.1"/>
    </source>
</evidence>
<evidence type="ECO:0000259" key="9">
    <source>
        <dbReference type="Pfam" id="PF11788"/>
    </source>
</evidence>
<dbReference type="Gene3D" id="3.90.79.10">
    <property type="entry name" value="Nucleoside Triphosphate Pyrophosphohydrolase"/>
    <property type="match status" value="1"/>
</dbReference>
<protein>
    <recommendedName>
        <fullName evidence="7">Large ribosomal subunit protein mL46</fullName>
    </recommendedName>
    <alternativeName>
        <fullName evidence="8">39S ribosomal protein L46, mitochondrial</fullName>
    </alternativeName>
</protein>
<dbReference type="PANTHER" id="PTHR13124:SF12">
    <property type="entry name" value="LARGE RIBOSOMAL SUBUNIT PROTEIN ML46"/>
    <property type="match status" value="1"/>
</dbReference>
<keyword evidence="4" id="KW-0689">Ribosomal protein</keyword>
<dbReference type="Proteomes" id="UP000037069">
    <property type="component" value="Unassembled WGS sequence"/>
</dbReference>
<dbReference type="AlphaFoldDB" id="A0A0L0CLN4"/>
<evidence type="ECO:0000256" key="7">
    <source>
        <dbReference type="ARBA" id="ARBA00035190"/>
    </source>
</evidence>
<name>A0A0L0CLN4_LUCCU</name>
<dbReference type="STRING" id="7375.A0A0L0CLN4"/>
<dbReference type="InterPro" id="IPR040008">
    <property type="entry name" value="Ribosomal_mL46"/>
</dbReference>
<keyword evidence="5" id="KW-0496">Mitochondrion</keyword>
<keyword evidence="3" id="KW-0809">Transit peptide</keyword>
<dbReference type="GO" id="GO:0005762">
    <property type="term" value="C:mitochondrial large ribosomal subunit"/>
    <property type="evidence" value="ECO:0007669"/>
    <property type="project" value="TreeGrafter"/>
</dbReference>
<comment type="caution">
    <text evidence="10">The sequence shown here is derived from an EMBL/GenBank/DDBJ whole genome shotgun (WGS) entry which is preliminary data.</text>
</comment>
<keyword evidence="11" id="KW-1185">Reference proteome</keyword>
<dbReference type="SUPFAM" id="SSF55811">
    <property type="entry name" value="Nudix"/>
    <property type="match status" value="1"/>
</dbReference>
<feature type="domain" description="Large ribosomal subunit protein mL46 N-terminal" evidence="9">
    <location>
        <begin position="36"/>
        <end position="134"/>
    </location>
</feature>
<gene>
    <name evidence="10" type="ORF">FF38_07515</name>
</gene>
<evidence type="ECO:0000313" key="11">
    <source>
        <dbReference type="Proteomes" id="UP000037069"/>
    </source>
</evidence>
<evidence type="ECO:0000256" key="8">
    <source>
        <dbReference type="ARBA" id="ARBA00035534"/>
    </source>
</evidence>
<organism evidence="10 11">
    <name type="scientific">Lucilia cuprina</name>
    <name type="common">Green bottle fly</name>
    <name type="synonym">Australian sheep blowfly</name>
    <dbReference type="NCBI Taxonomy" id="7375"/>
    <lineage>
        <taxon>Eukaryota</taxon>
        <taxon>Metazoa</taxon>
        <taxon>Ecdysozoa</taxon>
        <taxon>Arthropoda</taxon>
        <taxon>Hexapoda</taxon>
        <taxon>Insecta</taxon>
        <taxon>Pterygota</taxon>
        <taxon>Neoptera</taxon>
        <taxon>Endopterygota</taxon>
        <taxon>Diptera</taxon>
        <taxon>Brachycera</taxon>
        <taxon>Muscomorpha</taxon>
        <taxon>Oestroidea</taxon>
        <taxon>Calliphoridae</taxon>
        <taxon>Luciliinae</taxon>
        <taxon>Lucilia</taxon>
    </lineage>
</organism>
<dbReference type="CDD" id="cd04661">
    <property type="entry name" value="NUDIX_MRP_L46"/>
    <property type="match status" value="1"/>
</dbReference>
<sequence>MLRRIPLLIAQQVRGNNQEVARTFASSAASGKQEKWDLYAGVLVERLPVVSKEFNEIEKEFQQYLWRVEFEKSLKSKHELQHERDLKQAELLKKGQLEVDLDESASKQTAQDLKDAYIEELNKFKVAPRTTADDAAKNVVSTNIHLDETLYLLVEHKLGSKNHLLLPQGLRLDGETMRQAAERVLREKCGDKMSVQFYGNAPCGFYKYKYPAAARDQSVGAKVFFFRASLKNGNVDQAISKKYEWLEKEALSGKLNSSYSESIQKFLF</sequence>
<evidence type="ECO:0000256" key="5">
    <source>
        <dbReference type="ARBA" id="ARBA00023128"/>
    </source>
</evidence>
<keyword evidence="6" id="KW-0687">Ribonucleoprotein</keyword>
<dbReference type="EMBL" id="JRES01000206">
    <property type="protein sequence ID" value="KNC33278.1"/>
    <property type="molecule type" value="Genomic_DNA"/>
</dbReference>
<comment type="subcellular location">
    <subcellularLocation>
        <location evidence="1">Mitochondrion</location>
    </subcellularLocation>
</comment>
<dbReference type="FunFam" id="3.90.79.10:FF:000018">
    <property type="entry name" value="39S ribosomal protein L46, mitochondrial"/>
    <property type="match status" value="1"/>
</dbReference>
<dbReference type="GO" id="GO:0003735">
    <property type="term" value="F:structural constituent of ribosome"/>
    <property type="evidence" value="ECO:0007669"/>
    <property type="project" value="InterPro"/>
</dbReference>
<dbReference type="GO" id="GO:0005743">
    <property type="term" value="C:mitochondrial inner membrane"/>
    <property type="evidence" value="ECO:0007669"/>
    <property type="project" value="UniProtKB-ARBA"/>
</dbReference>
<evidence type="ECO:0000256" key="1">
    <source>
        <dbReference type="ARBA" id="ARBA00004173"/>
    </source>
</evidence>
<dbReference type="PANTHER" id="PTHR13124">
    <property type="entry name" value="39S RIBOSOMAL PROTEIN L46, MITOCHONDRIAL PRECURSOR-RELATED"/>
    <property type="match status" value="1"/>
</dbReference>
<dbReference type="InterPro" id="IPR015797">
    <property type="entry name" value="NUDIX_hydrolase-like_dom_sf"/>
</dbReference>
<evidence type="ECO:0000256" key="6">
    <source>
        <dbReference type="ARBA" id="ARBA00023274"/>
    </source>
</evidence>
<dbReference type="InterPro" id="IPR033650">
    <property type="entry name" value="Ribosomal_mL46_NUDIX"/>
</dbReference>
<dbReference type="Pfam" id="PF11788">
    <property type="entry name" value="MRP-L46"/>
    <property type="match status" value="1"/>
</dbReference>
<dbReference type="OrthoDB" id="194611at2759"/>
<comment type="similarity">
    <text evidence="2">Belongs to the mitochondrion-specific ribosomal protein mL46 family.</text>
</comment>
<accession>A0A0L0CLN4</accession>
<evidence type="ECO:0000256" key="2">
    <source>
        <dbReference type="ARBA" id="ARBA00009070"/>
    </source>
</evidence>
<dbReference type="InterPro" id="IPR021757">
    <property type="entry name" value="Ribosomal_mL46_N"/>
</dbReference>
<evidence type="ECO:0000256" key="4">
    <source>
        <dbReference type="ARBA" id="ARBA00022980"/>
    </source>
</evidence>
<evidence type="ECO:0000256" key="3">
    <source>
        <dbReference type="ARBA" id="ARBA00022946"/>
    </source>
</evidence>
<dbReference type="OMA" id="EKWDLYA"/>
<reference evidence="10 11" key="1">
    <citation type="journal article" date="2015" name="Nat. Commun.">
        <title>Lucilia cuprina genome unlocks parasitic fly biology to underpin future interventions.</title>
        <authorList>
            <person name="Anstead C.A."/>
            <person name="Korhonen P.K."/>
            <person name="Young N.D."/>
            <person name="Hall R.S."/>
            <person name="Jex A.R."/>
            <person name="Murali S.C."/>
            <person name="Hughes D.S."/>
            <person name="Lee S.F."/>
            <person name="Perry T."/>
            <person name="Stroehlein A.J."/>
            <person name="Ansell B.R."/>
            <person name="Breugelmans B."/>
            <person name="Hofmann A."/>
            <person name="Qu J."/>
            <person name="Dugan S."/>
            <person name="Lee S.L."/>
            <person name="Chao H."/>
            <person name="Dinh H."/>
            <person name="Han Y."/>
            <person name="Doddapaneni H.V."/>
            <person name="Worley K.C."/>
            <person name="Muzny D.M."/>
            <person name="Ioannidis P."/>
            <person name="Waterhouse R.M."/>
            <person name="Zdobnov E.M."/>
            <person name="James P.J."/>
            <person name="Bagnall N.H."/>
            <person name="Kotze A.C."/>
            <person name="Gibbs R.A."/>
            <person name="Richards S."/>
            <person name="Batterham P."/>
            <person name="Gasser R.B."/>
        </authorList>
    </citation>
    <scope>NUCLEOTIDE SEQUENCE [LARGE SCALE GENOMIC DNA]</scope>
    <source>
        <strain evidence="10 11">LS</strain>
        <tissue evidence="10">Full body</tissue>
    </source>
</reference>
<proteinExistence type="inferred from homology"/>